<evidence type="ECO:0000256" key="1">
    <source>
        <dbReference type="ARBA" id="ARBA00001933"/>
    </source>
</evidence>
<dbReference type="EMBL" id="CP089983">
    <property type="protein sequence ID" value="WXB05738.1"/>
    <property type="molecule type" value="Genomic_DNA"/>
</dbReference>
<proteinExistence type="predicted"/>
<dbReference type="NCBIfam" id="NF006094">
    <property type="entry name" value="PRK08246.1"/>
    <property type="match status" value="1"/>
</dbReference>
<comment type="cofactor">
    <cofactor evidence="1">
        <name>pyridoxal 5'-phosphate</name>
        <dbReference type="ChEBI" id="CHEBI:597326"/>
    </cofactor>
</comment>
<dbReference type="InterPro" id="IPR036052">
    <property type="entry name" value="TrpB-like_PALP_sf"/>
</dbReference>
<keyword evidence="2" id="KW-0663">Pyridoxal phosphate</keyword>
<dbReference type="InterPro" id="IPR001926">
    <property type="entry name" value="TrpB-like_PALP"/>
</dbReference>
<dbReference type="PANTHER" id="PTHR48078">
    <property type="entry name" value="THREONINE DEHYDRATASE, MITOCHONDRIAL-RELATED"/>
    <property type="match status" value="1"/>
</dbReference>
<dbReference type="Pfam" id="PF00291">
    <property type="entry name" value="PALP"/>
    <property type="match status" value="1"/>
</dbReference>
<organism evidence="5 6">
    <name type="scientific">Pendulispora rubella</name>
    <dbReference type="NCBI Taxonomy" id="2741070"/>
    <lineage>
        <taxon>Bacteria</taxon>
        <taxon>Pseudomonadati</taxon>
        <taxon>Myxococcota</taxon>
        <taxon>Myxococcia</taxon>
        <taxon>Myxococcales</taxon>
        <taxon>Sorangiineae</taxon>
        <taxon>Pendulisporaceae</taxon>
        <taxon>Pendulispora</taxon>
    </lineage>
</organism>
<evidence type="ECO:0000259" key="4">
    <source>
        <dbReference type="Pfam" id="PF00291"/>
    </source>
</evidence>
<evidence type="ECO:0000256" key="3">
    <source>
        <dbReference type="ARBA" id="ARBA00023239"/>
    </source>
</evidence>
<dbReference type="PANTHER" id="PTHR48078:SF6">
    <property type="entry name" value="L-THREONINE DEHYDRATASE CATABOLIC TDCB"/>
    <property type="match status" value="1"/>
</dbReference>
<evidence type="ECO:0000313" key="5">
    <source>
        <dbReference type="EMBL" id="WXB05738.1"/>
    </source>
</evidence>
<sequence>MRKTPIVRVNGADFGLPAFPLTLKLELLQHAGSFKTRGAFTNLLTRKVPAVGVAAASGGNHGAAVAYAAHKLGIPAKIFVPSISSPAKVQRIRDYGADLVVGGDRYADALAACEGYIAQSGALSVHAFDQAETLLGQATLGLELQEQAPEVTTVLSGVGGGGLLGGILAWYAGRVKVVGVEPDGAPTLAKALEAGKPVDAEMGSIAADSLAPKRVGELMFPLARQYGSGVRLVSDEEIRLAQRALWKVLRIVAEPGGAAAFGAILSGRYQPEPGEQVAVVVSGGNTTAVDFDR</sequence>
<reference evidence="5" key="1">
    <citation type="submission" date="2021-12" db="EMBL/GenBank/DDBJ databases">
        <title>Discovery of the Pendulisporaceae a myxobacterial family with distinct sporulation behavior and unique specialized metabolism.</title>
        <authorList>
            <person name="Garcia R."/>
            <person name="Popoff A."/>
            <person name="Bader C.D."/>
            <person name="Loehr J."/>
            <person name="Walesch S."/>
            <person name="Walt C."/>
            <person name="Boldt J."/>
            <person name="Bunk B."/>
            <person name="Haeckl F.J.F.P.J."/>
            <person name="Gunesch A.P."/>
            <person name="Birkelbach J."/>
            <person name="Nuebel U."/>
            <person name="Pietschmann T."/>
            <person name="Bach T."/>
            <person name="Mueller R."/>
        </authorList>
    </citation>
    <scope>NUCLEOTIDE SEQUENCE</scope>
    <source>
        <strain evidence="5">MSr11367</strain>
    </source>
</reference>
<feature type="domain" description="Tryptophan synthase beta chain-like PALP" evidence="4">
    <location>
        <begin position="2"/>
        <end position="283"/>
    </location>
</feature>
<dbReference type="Proteomes" id="UP001374803">
    <property type="component" value="Chromosome"/>
</dbReference>
<accession>A0ABZ2L461</accession>
<dbReference type="SUPFAM" id="SSF53686">
    <property type="entry name" value="Tryptophan synthase beta subunit-like PLP-dependent enzymes"/>
    <property type="match status" value="1"/>
</dbReference>
<dbReference type="InterPro" id="IPR050147">
    <property type="entry name" value="Ser/Thr_Dehydratase"/>
</dbReference>
<keyword evidence="3" id="KW-0456">Lyase</keyword>
<keyword evidence="6" id="KW-1185">Reference proteome</keyword>
<name>A0ABZ2L461_9BACT</name>
<evidence type="ECO:0000256" key="2">
    <source>
        <dbReference type="ARBA" id="ARBA00022898"/>
    </source>
</evidence>
<dbReference type="Gene3D" id="3.40.50.1100">
    <property type="match status" value="2"/>
</dbReference>
<gene>
    <name evidence="5" type="ORF">LVJ94_00470</name>
</gene>
<evidence type="ECO:0000313" key="6">
    <source>
        <dbReference type="Proteomes" id="UP001374803"/>
    </source>
</evidence>
<protein>
    <submittedName>
        <fullName evidence="5">Threonine/serine dehydratase</fullName>
    </submittedName>
</protein>